<dbReference type="EMBL" id="CP098827">
    <property type="protein sequence ID" value="XBO72017.1"/>
    <property type="molecule type" value="Genomic_DNA"/>
</dbReference>
<dbReference type="InterPro" id="IPR003325">
    <property type="entry name" value="TerD"/>
</dbReference>
<evidence type="ECO:0000259" key="2">
    <source>
        <dbReference type="Pfam" id="PF02342"/>
    </source>
</evidence>
<proteinExistence type="predicted"/>
<accession>A0AAU7KK16</accession>
<keyword evidence="1" id="KW-0778">Tellurium resistance</keyword>
<dbReference type="PANTHER" id="PTHR32097">
    <property type="entry name" value="CAMP-BINDING PROTEIN 1-RELATED"/>
    <property type="match status" value="1"/>
</dbReference>
<dbReference type="CDD" id="cd06974">
    <property type="entry name" value="TerD_like"/>
    <property type="match status" value="1"/>
</dbReference>
<protein>
    <submittedName>
        <fullName evidence="3">TerD family protein</fullName>
    </submittedName>
</protein>
<dbReference type="Pfam" id="PF02342">
    <property type="entry name" value="TerD"/>
    <property type="match status" value="1"/>
</dbReference>
<reference evidence="3" key="1">
    <citation type="submission" date="2022-06" db="EMBL/GenBank/DDBJ databases">
        <title>A novel DMS-producing enzyme.</title>
        <authorList>
            <person name="Zhang Y."/>
        </authorList>
    </citation>
    <scope>NUCLEOTIDE SEQUENCE</scope>
    <source>
        <strain evidence="3">RT37</strain>
    </source>
</reference>
<sequence>MSINLSKGQRISLEKNGTSLSRIEIGVNWGAIKKTTKGFFGGEKTRNVDVDLDASVGLFDESGEVVDIVYFGQLKSRCGAIHHSGDDLTGDIGGDDGRDNEVISIDLNRIPANITRLGLVLNSFRKQDFADIPYANIRIHDGSGSIFGTFDVANDASFSGKISMIMASVYRHGESWKFRSIGEAVDDRDLKSTLVTFSRKFA</sequence>
<dbReference type="PANTHER" id="PTHR32097:SF17">
    <property type="entry name" value="CAMP-BINDING PROTEIN 1-RELATED"/>
    <property type="match status" value="1"/>
</dbReference>
<gene>
    <name evidence="3" type="ORF">NFG58_04715</name>
</gene>
<name>A0AAU7KK16_9GAMM</name>
<dbReference type="RefSeq" id="WP_348827652.1">
    <property type="nucleotide sequence ID" value="NZ_CP098827.1"/>
</dbReference>
<dbReference type="InterPro" id="IPR051324">
    <property type="entry name" value="Stress/Tellurium_Resist"/>
</dbReference>
<dbReference type="GO" id="GO:0046690">
    <property type="term" value="P:response to tellurium ion"/>
    <property type="evidence" value="ECO:0007669"/>
    <property type="project" value="UniProtKB-KW"/>
</dbReference>
<dbReference type="AlphaFoldDB" id="A0AAU7KK16"/>
<dbReference type="Gene3D" id="2.60.60.30">
    <property type="entry name" value="sav2460 like domains"/>
    <property type="match status" value="1"/>
</dbReference>
<evidence type="ECO:0000256" key="1">
    <source>
        <dbReference type="ARBA" id="ARBA00022686"/>
    </source>
</evidence>
<feature type="domain" description="TerD" evidence="2">
    <location>
        <begin position="1"/>
        <end position="190"/>
    </location>
</feature>
<evidence type="ECO:0000313" key="3">
    <source>
        <dbReference type="EMBL" id="XBO72017.1"/>
    </source>
</evidence>
<organism evidence="3">
    <name type="scientific">Halomonas sp. RT37</name>
    <dbReference type="NCBI Taxonomy" id="2950872"/>
    <lineage>
        <taxon>Bacteria</taxon>
        <taxon>Pseudomonadati</taxon>
        <taxon>Pseudomonadota</taxon>
        <taxon>Gammaproteobacteria</taxon>
        <taxon>Oceanospirillales</taxon>
        <taxon>Halomonadaceae</taxon>
        <taxon>Halomonas</taxon>
    </lineage>
</organism>